<sequence length="56" mass="5827">MRKKNNTTSMAVTGVGTLVTGAGALLRGRVGAGVMGFGLAHVVLGVLDNFRPKSRW</sequence>
<reference evidence="2 3" key="1">
    <citation type="submission" date="2017-04" db="EMBL/GenBank/DDBJ databases">
        <authorList>
            <person name="Afonso C.L."/>
            <person name="Miller P.J."/>
            <person name="Scott M.A."/>
            <person name="Spackman E."/>
            <person name="Goraichik I."/>
            <person name="Dimitrov K.M."/>
            <person name="Suarez D.L."/>
            <person name="Swayne D.E."/>
        </authorList>
    </citation>
    <scope>NUCLEOTIDE SEQUENCE [LARGE SCALE GENOMIC DNA]</scope>
    <source>
        <strain evidence="2 3">DSM 11270</strain>
    </source>
</reference>
<feature type="transmembrane region" description="Helical" evidence="1">
    <location>
        <begin position="7"/>
        <end position="26"/>
    </location>
</feature>
<keyword evidence="3" id="KW-1185">Reference proteome</keyword>
<evidence type="ECO:0000313" key="2">
    <source>
        <dbReference type="EMBL" id="SMB91663.1"/>
    </source>
</evidence>
<proteinExistence type="predicted"/>
<dbReference type="AlphaFoldDB" id="A0A1W1VEM3"/>
<keyword evidence="1" id="KW-1133">Transmembrane helix</keyword>
<gene>
    <name evidence="2" type="ORF">SAMN00017405_2223</name>
</gene>
<accession>A0A1W1VEM3</accession>
<dbReference type="Proteomes" id="UP000192731">
    <property type="component" value="Unassembled WGS sequence"/>
</dbReference>
<organism evidence="2 3">
    <name type="scientific">Desulfonispora thiosulfatigenes DSM 11270</name>
    <dbReference type="NCBI Taxonomy" id="656914"/>
    <lineage>
        <taxon>Bacteria</taxon>
        <taxon>Bacillati</taxon>
        <taxon>Bacillota</taxon>
        <taxon>Clostridia</taxon>
        <taxon>Eubacteriales</taxon>
        <taxon>Peptococcaceae</taxon>
        <taxon>Desulfonispora</taxon>
    </lineage>
</organism>
<evidence type="ECO:0008006" key="4">
    <source>
        <dbReference type="Google" id="ProtNLM"/>
    </source>
</evidence>
<dbReference type="RefSeq" id="WP_200805896.1">
    <property type="nucleotide sequence ID" value="NZ_FWWT01000019.1"/>
</dbReference>
<evidence type="ECO:0000313" key="3">
    <source>
        <dbReference type="Proteomes" id="UP000192731"/>
    </source>
</evidence>
<feature type="transmembrane region" description="Helical" evidence="1">
    <location>
        <begin position="32"/>
        <end position="50"/>
    </location>
</feature>
<name>A0A1W1VEM3_DESTI</name>
<protein>
    <recommendedName>
        <fullName evidence="4">Asparagine synthase</fullName>
    </recommendedName>
</protein>
<keyword evidence="1" id="KW-0472">Membrane</keyword>
<dbReference type="STRING" id="656914.SAMN00017405_2223"/>
<evidence type="ECO:0000256" key="1">
    <source>
        <dbReference type="SAM" id="Phobius"/>
    </source>
</evidence>
<dbReference type="EMBL" id="FWWT01000019">
    <property type="protein sequence ID" value="SMB91663.1"/>
    <property type="molecule type" value="Genomic_DNA"/>
</dbReference>
<keyword evidence="1" id="KW-0812">Transmembrane</keyword>